<dbReference type="Pfam" id="PF23726">
    <property type="entry name" value="Beta-prop_RSE1_2nd"/>
    <property type="match status" value="1"/>
</dbReference>
<dbReference type="RefSeq" id="XP_060335426.1">
    <property type="nucleotide sequence ID" value="XM_060471907.1"/>
</dbReference>
<evidence type="ECO:0000259" key="1">
    <source>
        <dbReference type="Pfam" id="PF10433"/>
    </source>
</evidence>
<keyword evidence="4" id="KW-1185">Reference proteome</keyword>
<comment type="caution">
    <text evidence="3">The sequence shown here is derived from an EMBL/GenBank/DDBJ whole genome shotgun (WGS) entry which is preliminary data.</text>
</comment>
<proteinExistence type="predicted"/>
<dbReference type="InterPro" id="IPR018846">
    <property type="entry name" value="Beta-prop_RSE1/DDB1/CPSF1_1st"/>
</dbReference>
<reference evidence="3" key="1">
    <citation type="submission" date="2023-06" db="EMBL/GenBank/DDBJ databases">
        <authorList>
            <consortium name="Lawrence Berkeley National Laboratory"/>
            <person name="Ahrendt S."/>
            <person name="Sahu N."/>
            <person name="Indic B."/>
            <person name="Wong-Bajracharya J."/>
            <person name="Merenyi Z."/>
            <person name="Ke H.-M."/>
            <person name="Monk M."/>
            <person name="Kocsube S."/>
            <person name="Drula E."/>
            <person name="Lipzen A."/>
            <person name="Balint B."/>
            <person name="Henrissat B."/>
            <person name="Andreopoulos B."/>
            <person name="Martin F.M."/>
            <person name="Harder C.B."/>
            <person name="Rigling D."/>
            <person name="Ford K.L."/>
            <person name="Foster G.D."/>
            <person name="Pangilinan J."/>
            <person name="Papanicolaou A."/>
            <person name="Barry K."/>
            <person name="LaButti K."/>
            <person name="Viragh M."/>
            <person name="Koriabine M."/>
            <person name="Yan M."/>
            <person name="Riley R."/>
            <person name="Champramary S."/>
            <person name="Plett K.L."/>
            <person name="Tsai I.J."/>
            <person name="Slot J."/>
            <person name="Sipos G."/>
            <person name="Plett J."/>
            <person name="Nagy L.G."/>
            <person name="Grigoriev I.V."/>
        </authorList>
    </citation>
    <scope>NUCLEOTIDE SEQUENCE</scope>
    <source>
        <strain evidence="3">CCBAS 213</strain>
    </source>
</reference>
<protein>
    <submittedName>
        <fullName evidence="3">Mono-functional DNA-alkylating methyl methanesulfonate N-term-domain-containing protein</fullName>
    </submittedName>
</protein>
<accession>A0AA39NER6</accession>
<evidence type="ECO:0000313" key="4">
    <source>
        <dbReference type="Proteomes" id="UP001175211"/>
    </source>
</evidence>
<dbReference type="EMBL" id="JAUEPS010000006">
    <property type="protein sequence ID" value="KAK0464305.1"/>
    <property type="molecule type" value="Genomic_DNA"/>
</dbReference>
<dbReference type="Proteomes" id="UP001175211">
    <property type="component" value="Unassembled WGS sequence"/>
</dbReference>
<evidence type="ECO:0000313" key="3">
    <source>
        <dbReference type="EMBL" id="KAK0464305.1"/>
    </source>
</evidence>
<dbReference type="Pfam" id="PF10433">
    <property type="entry name" value="Beta-prop_RSE1_1st"/>
    <property type="match status" value="1"/>
</dbReference>
<feature type="domain" description="RSE1/DDB1/CPSF1 first beta-propeller" evidence="1">
    <location>
        <begin position="16"/>
        <end position="403"/>
    </location>
</feature>
<evidence type="ECO:0000259" key="2">
    <source>
        <dbReference type="Pfam" id="PF23726"/>
    </source>
</evidence>
<dbReference type="Gene3D" id="2.130.10.10">
    <property type="entry name" value="YVTN repeat-like/Quinoprotein amine dehydrogenase"/>
    <property type="match status" value="3"/>
</dbReference>
<sequence>MNATRIVSTFHPPSAVVSSCKCRLSSTAEHLVVAKLNAIEVHTIESTGLKLACTLQIWGKVLSVKEVPITDSARSNVVVLLDQPEPELLFLSFSEREQNLKLDKQLSLSERSPSLRPAEFFTDILVDPSGQLGVVSCYQGKLKVLMLENGVYVKDVDISIPENSILSMALLSLPDETFALAILHVDNRRRLQLLARDLTGTDWDGIPDLSQDPSVVLHQTIISSEAFPYPEDDIPQLIYVPTPEGADDNDGILVVGGRKIIFYALNNIQAQRKVEQKRRKSAAMRQSGNENQIKEAIAKDKERQDRIRQAKGTVLWPFGAVTAVSSVGDDALKFLIGDSFGRLCLLSLATFDEHGLVLIPLGETSSPRTLTYIANQVVYLGSFKGDSQLLRIHNSPVSSSSINISRDIPTISTSGLVIRTEGTYLELLSSFKNIAPILDAVLVDLYDCGHRQVVTCSGGVDFQELASIAIWPVRDEYKDTLHTGIVVSTLEETHFLRFNSFSTLVLENSALNGFRRRHSYALQVGTSSYNNSSMIVQVTPRGVFLLDKFIQIDHWKPTGGADVVAASVNASQVLWRLQGASYLRFKVENKRFVQVVQTKLYFAQMQFLRNRSQHGPDTYPPWLPTEISCVSCIPMNESKYFSIQVAAAFWHTNQIKIYNIAPSGFTFQYETPQLPATVRSILFYNFGTTEKNGDNYKPYLLAGLANGTVVSFVWSGNQFTEMKLVALGSGPVELSPNKIGDGTRAVLAVADKTMDVSAAALLNSDDYPSTLILANANGLAIGRVKDLDKLHIQSIPLGLDNPIKITHVPALGVFGVVCTRTEPFRIGDAESTRSLFKLLDETTFKVLSEFSAKDNETVNMDVKGESRIFFCLGAYVYEPGESEPTRGKLIVLEAHKSGPDATLSPVTSAEINGCPYSLATTTGGLIAAAVLLYRLTIVENEPEPSAFSPYRNCLSGTTTTIVANVVARGDDCLVACDCIQSDPGSRLDIIARDYEPLWPLAVETYMLDRCSIATAFYHIGDLVSKLHYPQRRQYPGSEPTHLFCTSSGRIGVIVDVTDERLAAHLRTSGGVSHARYRAPKNTRPRPTFLELLLTSDPECDTRKVLEALQNMH</sequence>
<feature type="domain" description="RSE1/DDB1/CPSF1 second beta-propeller" evidence="2">
    <location>
        <begin position="469"/>
        <end position="753"/>
    </location>
</feature>
<dbReference type="InterPro" id="IPR058543">
    <property type="entry name" value="Beta-prop_RSE1/DDB1/CPSF1_2nd"/>
</dbReference>
<dbReference type="InterPro" id="IPR050358">
    <property type="entry name" value="RSE1/DDB1/CFT1"/>
</dbReference>
<gene>
    <name evidence="3" type="ORF">EV420DRAFT_1515797</name>
</gene>
<dbReference type="AlphaFoldDB" id="A0AA39NER6"/>
<dbReference type="PROSITE" id="PS51257">
    <property type="entry name" value="PROKAR_LIPOPROTEIN"/>
    <property type="match status" value="1"/>
</dbReference>
<name>A0AA39NER6_ARMTA</name>
<dbReference type="InterPro" id="IPR015943">
    <property type="entry name" value="WD40/YVTN_repeat-like_dom_sf"/>
</dbReference>
<dbReference type="PANTHER" id="PTHR10644">
    <property type="entry name" value="DNA REPAIR/RNA PROCESSING CPSF FAMILY"/>
    <property type="match status" value="1"/>
</dbReference>
<dbReference type="GeneID" id="85355455"/>
<organism evidence="3 4">
    <name type="scientific">Armillaria tabescens</name>
    <name type="common">Ringless honey mushroom</name>
    <name type="synonym">Agaricus tabescens</name>
    <dbReference type="NCBI Taxonomy" id="1929756"/>
    <lineage>
        <taxon>Eukaryota</taxon>
        <taxon>Fungi</taxon>
        <taxon>Dikarya</taxon>
        <taxon>Basidiomycota</taxon>
        <taxon>Agaricomycotina</taxon>
        <taxon>Agaricomycetes</taxon>
        <taxon>Agaricomycetidae</taxon>
        <taxon>Agaricales</taxon>
        <taxon>Marasmiineae</taxon>
        <taxon>Physalacriaceae</taxon>
        <taxon>Desarmillaria</taxon>
    </lineage>
</organism>